<dbReference type="Gene3D" id="3.90.1820.10">
    <property type="entry name" value="AglA-like glucosidase"/>
    <property type="match status" value="1"/>
</dbReference>
<evidence type="ECO:0000256" key="12">
    <source>
        <dbReference type="RuleBase" id="RU361152"/>
    </source>
</evidence>
<dbReference type="SUPFAM" id="SSF51735">
    <property type="entry name" value="NAD(P)-binding Rossmann-fold domains"/>
    <property type="match status" value="1"/>
</dbReference>
<feature type="domain" description="Glycosyl hydrolase family 4 C-terminal" evidence="13">
    <location>
        <begin position="203"/>
        <end position="438"/>
    </location>
</feature>
<evidence type="ECO:0000256" key="8">
    <source>
        <dbReference type="ARBA" id="ARBA00023295"/>
    </source>
</evidence>
<dbReference type="EMBL" id="CP002219">
    <property type="protein sequence ID" value="ADQ05928.1"/>
    <property type="molecule type" value="Genomic_DNA"/>
</dbReference>
<sequence>MKISIVGAGSVRYSLQLIGDIAKIPELSGVNVTLMDINNQRLDAIYILAKKYIEELGANISIEKTLSLEEAVKGADFIINTALPYPPEHEDGFEKYEIITQVAEKYGYYRGIDSQEFNMVSTYSYMICSYFDLKLALQISELMEKYSPNAWLLQTANPIFEITQYLTRYTNTKIIGFCHGYGGIYEVFETLGMDKNEVDWQVSGVNHGIWLNRFKYKGEDGYKLLDKWIEEGLPNWESKNPWDLQLSPAAIDMYKFYGMLPIGDTVRNGSWKYHYNLETKKKWHGKFGGIDNEVERPKFHRQLRASKQRLIELAKKVEADSNCSLTVELPELFTTDRMSGEQQILFINALINDKRTRLVLNIPNRGVISGIPDDVVVEVTCQVDAQGIHPEKVEPDLTDRIKKFYLVPRIMRMEMALEAFRTRDIKVLEEFLIRDPRTRSYEQVKNVLRELLELPFNREIKEYFGV</sequence>
<feature type="site" description="Increases basicity of active site Tyr" evidence="11">
    <location>
        <position position="116"/>
    </location>
</feature>
<dbReference type="InterPro" id="IPR019802">
    <property type="entry name" value="GlycHydrolase_4_CS"/>
</dbReference>
<keyword evidence="5 12" id="KW-0520">NAD</keyword>
<dbReference type="CAZy" id="GH4">
    <property type="family name" value="Glycoside Hydrolase Family 4"/>
</dbReference>
<comment type="cofactor">
    <cofactor evidence="12">
        <name>NAD(+)</name>
        <dbReference type="ChEBI" id="CHEBI:57540"/>
    </cofactor>
    <text evidence="12">Binds 1 NAD(+) per subunit.</text>
</comment>
<dbReference type="OrthoDB" id="9808275at2"/>
<evidence type="ECO:0000256" key="7">
    <source>
        <dbReference type="ARBA" id="ARBA00023277"/>
    </source>
</evidence>
<dbReference type="Proteomes" id="UP000006890">
    <property type="component" value="Chromosome"/>
</dbReference>
<dbReference type="PRINTS" id="PR00732">
    <property type="entry name" value="GLHYDRLASE4"/>
</dbReference>
<dbReference type="InterPro" id="IPR022616">
    <property type="entry name" value="Glyco_hydro_4_C"/>
</dbReference>
<proteinExistence type="inferred from homology"/>
<evidence type="ECO:0000256" key="3">
    <source>
        <dbReference type="ARBA" id="ARBA00022723"/>
    </source>
</evidence>
<dbReference type="GO" id="GO:0046872">
    <property type="term" value="F:metal ion binding"/>
    <property type="evidence" value="ECO:0007669"/>
    <property type="project" value="UniProtKB-KW"/>
</dbReference>
<dbReference type="InterPro" id="IPR001088">
    <property type="entry name" value="Glyco_hydro_4"/>
</dbReference>
<evidence type="ECO:0000313" key="15">
    <source>
        <dbReference type="Proteomes" id="UP000006890"/>
    </source>
</evidence>
<dbReference type="AlphaFoldDB" id="E4QAK3"/>
<dbReference type="InterPro" id="IPR036291">
    <property type="entry name" value="NAD(P)-bd_dom_sf"/>
</dbReference>
<reference evidence="14 15" key="2">
    <citation type="journal article" date="2011" name="J. Bacteriol.">
        <title>Complete genome sequences for the anaerobic, extremely thermophilic plant biomass-degrading bacteria Caldicellulosiruptor hydrothermalis, Caldicellulosiruptor kristjanssonii, Caldicellulosiruptor kronotskyensis, Caldicellulosiruptor owensenis, and Caldicellulosiruptor lactoaceticus.</title>
        <authorList>
            <person name="Blumer-Schuette S.E."/>
            <person name="Ozdemir I."/>
            <person name="Mistry D."/>
            <person name="Lucas S."/>
            <person name="Lapidus A."/>
            <person name="Cheng J.F."/>
            <person name="Goodwin L.A."/>
            <person name="Pitluck S."/>
            <person name="Land M.L."/>
            <person name="Hauser L.J."/>
            <person name="Woyke T."/>
            <person name="Mikhailova N."/>
            <person name="Pati A."/>
            <person name="Kyrpides N.C."/>
            <person name="Ivanova N."/>
            <person name="Detter J.C."/>
            <person name="Walston-Davenport K."/>
            <person name="Han S."/>
            <person name="Adams M.W."/>
            <person name="Kelly R.M."/>
        </authorList>
    </citation>
    <scope>NUCLEOTIDE SEQUENCE [LARGE SCALE GENOMIC DNA]</scope>
    <source>
        <strain evidence="15">DSM 18901 / VKM B-2411 / 108</strain>
    </source>
</reference>
<keyword evidence="4 12" id="KW-0378">Hydrolase</keyword>
<evidence type="ECO:0000256" key="2">
    <source>
        <dbReference type="ARBA" id="ARBA00010141"/>
    </source>
</evidence>
<evidence type="ECO:0000256" key="11">
    <source>
        <dbReference type="PIRSR" id="PIRSR601088-4"/>
    </source>
</evidence>
<dbReference type="GO" id="GO:0016616">
    <property type="term" value="F:oxidoreductase activity, acting on the CH-OH group of donors, NAD or NADP as acceptor"/>
    <property type="evidence" value="ECO:0007669"/>
    <property type="project" value="InterPro"/>
</dbReference>
<dbReference type="RefSeq" id="WP_013402139.1">
    <property type="nucleotide sequence ID" value="NC_014652.1"/>
</dbReference>
<keyword evidence="6 10" id="KW-0464">Manganese</keyword>
<keyword evidence="10" id="KW-0533">Nickel</keyword>
<evidence type="ECO:0000256" key="4">
    <source>
        <dbReference type="ARBA" id="ARBA00022801"/>
    </source>
</evidence>
<feature type="binding site" evidence="9">
    <location>
        <position position="157"/>
    </location>
    <ligand>
        <name>substrate</name>
    </ligand>
</feature>
<evidence type="ECO:0000256" key="5">
    <source>
        <dbReference type="ARBA" id="ARBA00023027"/>
    </source>
</evidence>
<evidence type="ECO:0000256" key="9">
    <source>
        <dbReference type="PIRSR" id="PIRSR601088-2"/>
    </source>
</evidence>
<evidence type="ECO:0000256" key="1">
    <source>
        <dbReference type="ARBA" id="ARBA00001936"/>
    </source>
</evidence>
<keyword evidence="10" id="KW-0408">Iron</keyword>
<organism evidence="14 15">
    <name type="scientific">Caldicellulosiruptor hydrothermalis (strain DSM 18901 / VKM B-2411 / 108)</name>
    <dbReference type="NCBI Taxonomy" id="632292"/>
    <lineage>
        <taxon>Bacteria</taxon>
        <taxon>Bacillati</taxon>
        <taxon>Bacillota</taxon>
        <taxon>Bacillota incertae sedis</taxon>
        <taxon>Caldicellulosiruptorales</taxon>
        <taxon>Caldicellulosiruptoraceae</taxon>
        <taxon>Caldicellulosiruptor</taxon>
    </lineage>
</organism>
<dbReference type="GO" id="GO:0004553">
    <property type="term" value="F:hydrolase activity, hydrolyzing O-glycosyl compounds"/>
    <property type="evidence" value="ECO:0007669"/>
    <property type="project" value="InterPro"/>
</dbReference>
<dbReference type="KEGG" id="chd:Calhy_0169"/>
<dbReference type="STRING" id="632292.Calhy_0169"/>
<dbReference type="SUPFAM" id="SSF56327">
    <property type="entry name" value="LDH C-terminal domain-like"/>
    <property type="match status" value="1"/>
</dbReference>
<protein>
    <submittedName>
        <fullName evidence="14">Glycoside hydrolase family 4</fullName>
    </submittedName>
</protein>
<evidence type="ECO:0000256" key="6">
    <source>
        <dbReference type="ARBA" id="ARBA00023211"/>
    </source>
</evidence>
<gene>
    <name evidence="14" type="ordered locus">Calhy_0169</name>
</gene>
<name>E4QAK3_CALH1</name>
<dbReference type="HOGENOM" id="CLU_045951_1_1_9"/>
<keyword evidence="8 12" id="KW-0326">Glycosidase</keyword>
<dbReference type="GO" id="GO:0005975">
    <property type="term" value="P:carbohydrate metabolic process"/>
    <property type="evidence" value="ECO:0007669"/>
    <property type="project" value="InterPro"/>
</dbReference>
<feature type="binding site" evidence="10">
    <location>
        <position position="207"/>
    </location>
    <ligand>
        <name>Mn(2+)</name>
        <dbReference type="ChEBI" id="CHEBI:29035"/>
    </ligand>
</feature>
<keyword evidence="3 10" id="KW-0479">Metal-binding</keyword>
<dbReference type="Pfam" id="PF02056">
    <property type="entry name" value="Glyco_hydro_4"/>
    <property type="match status" value="1"/>
</dbReference>
<dbReference type="Pfam" id="PF11975">
    <property type="entry name" value="Glyco_hydro_4C"/>
    <property type="match status" value="1"/>
</dbReference>
<dbReference type="PANTHER" id="PTHR32092:SF3">
    <property type="entry name" value="PUTATIVE-RELATED"/>
    <property type="match status" value="1"/>
</dbReference>
<dbReference type="CDD" id="cd05297">
    <property type="entry name" value="GH4_alpha_glucosidase_galactosidase"/>
    <property type="match status" value="1"/>
</dbReference>
<dbReference type="NCBIfam" id="NF041089">
    <property type="entry name" value="alpha_gluc_AglA"/>
    <property type="match status" value="1"/>
</dbReference>
<feature type="binding site" evidence="10">
    <location>
        <position position="178"/>
    </location>
    <ligand>
        <name>Mn(2+)</name>
        <dbReference type="ChEBI" id="CHEBI:29035"/>
    </ligand>
</feature>
<evidence type="ECO:0000256" key="10">
    <source>
        <dbReference type="PIRSR" id="PIRSR601088-3"/>
    </source>
</evidence>
<keyword evidence="10" id="KW-0170">Cobalt</keyword>
<reference key="1">
    <citation type="submission" date="2010-09" db="EMBL/GenBank/DDBJ databases">
        <title>Complete sequence of Caldicellulosiruptor hydrothermalis 108.</title>
        <authorList>
            <consortium name="US DOE Joint Genome Institute"/>
            <person name="Lucas S."/>
            <person name="Copeland A."/>
            <person name="Lapidus A."/>
            <person name="Cheng J.-F."/>
            <person name="Bruce D."/>
            <person name="Goodwin L."/>
            <person name="Pitluck S."/>
            <person name="Davenport K."/>
            <person name="Detter J.C."/>
            <person name="Han C."/>
            <person name="Tapia R."/>
            <person name="Land M."/>
            <person name="Hauser L."/>
            <person name="Chang Y.-J."/>
            <person name="Jeffries C."/>
            <person name="Kyrpides N."/>
            <person name="Ivanova N."/>
            <person name="Mikhailova N."/>
            <person name="Blumer-Schuette S.E."/>
            <person name="Kelly R.M."/>
            <person name="Woyke T."/>
        </authorList>
    </citation>
    <scope>NUCLEOTIDE SEQUENCE</scope>
    <source>
        <strain>108</strain>
    </source>
</reference>
<dbReference type="PANTHER" id="PTHR32092">
    <property type="entry name" value="6-PHOSPHO-BETA-GLUCOSIDASE-RELATED"/>
    <property type="match status" value="1"/>
</dbReference>
<evidence type="ECO:0000313" key="14">
    <source>
        <dbReference type="EMBL" id="ADQ05928.1"/>
    </source>
</evidence>
<dbReference type="InterPro" id="IPR053487">
    <property type="entry name" value="Alpha-glycosidase"/>
</dbReference>
<comment type="cofactor">
    <cofactor evidence="1">
        <name>Mn(2+)</name>
        <dbReference type="ChEBI" id="CHEBI:29035"/>
    </cofactor>
</comment>
<keyword evidence="7" id="KW-0119">Carbohydrate metabolism</keyword>
<evidence type="ECO:0000259" key="13">
    <source>
        <dbReference type="Pfam" id="PF11975"/>
    </source>
</evidence>
<dbReference type="InterPro" id="IPR053715">
    <property type="entry name" value="GH4_Enzyme_sf"/>
</dbReference>
<accession>E4QAK3</accession>
<dbReference type="eggNOG" id="COG1486">
    <property type="taxonomic scope" value="Bacteria"/>
</dbReference>
<keyword evidence="15" id="KW-1185">Reference proteome</keyword>
<dbReference type="InterPro" id="IPR015955">
    <property type="entry name" value="Lactate_DH/Glyco_Ohase_4_C"/>
</dbReference>
<comment type="similarity">
    <text evidence="2 12">Belongs to the glycosyl hydrolase 4 family.</text>
</comment>
<dbReference type="PROSITE" id="PS01324">
    <property type="entry name" value="GLYCOSYL_HYDROL_F4"/>
    <property type="match status" value="1"/>
</dbReference>